<dbReference type="InterPro" id="IPR035959">
    <property type="entry name" value="RutC-like_sf"/>
</dbReference>
<comment type="caution">
    <text evidence="1">The sequence shown here is derived from an EMBL/GenBank/DDBJ whole genome shotgun (WGS) entry which is preliminary data.</text>
</comment>
<gene>
    <name evidence="1" type="ORF">A1O1_08774</name>
</gene>
<evidence type="ECO:0000313" key="2">
    <source>
        <dbReference type="Proteomes" id="UP000019484"/>
    </source>
</evidence>
<organism evidence="1 2">
    <name type="scientific">Capronia coronata CBS 617.96</name>
    <dbReference type="NCBI Taxonomy" id="1182541"/>
    <lineage>
        <taxon>Eukaryota</taxon>
        <taxon>Fungi</taxon>
        <taxon>Dikarya</taxon>
        <taxon>Ascomycota</taxon>
        <taxon>Pezizomycotina</taxon>
        <taxon>Eurotiomycetes</taxon>
        <taxon>Chaetothyriomycetidae</taxon>
        <taxon>Chaetothyriales</taxon>
        <taxon>Herpotrichiellaceae</taxon>
        <taxon>Capronia</taxon>
    </lineage>
</organism>
<keyword evidence="2" id="KW-1185">Reference proteome</keyword>
<proteinExistence type="predicted"/>
<dbReference type="EMBL" id="AMWN01000009">
    <property type="protein sequence ID" value="EXJ79510.1"/>
    <property type="molecule type" value="Genomic_DNA"/>
</dbReference>
<accession>W9XQB0</accession>
<dbReference type="GeneID" id="19163621"/>
<dbReference type="Pfam" id="PF01042">
    <property type="entry name" value="Ribonuc_L-PSP"/>
    <property type="match status" value="1"/>
</dbReference>
<dbReference type="HOGENOM" id="CLU_100715_1_1_1"/>
<reference evidence="1 2" key="1">
    <citation type="submission" date="2013-03" db="EMBL/GenBank/DDBJ databases">
        <title>The Genome Sequence of Capronia coronata CBS 617.96.</title>
        <authorList>
            <consortium name="The Broad Institute Genomics Platform"/>
            <person name="Cuomo C."/>
            <person name="de Hoog S."/>
            <person name="Gorbushina A."/>
            <person name="Walker B."/>
            <person name="Young S.K."/>
            <person name="Zeng Q."/>
            <person name="Gargeya S."/>
            <person name="Fitzgerald M."/>
            <person name="Haas B."/>
            <person name="Abouelleil A."/>
            <person name="Allen A.W."/>
            <person name="Alvarado L."/>
            <person name="Arachchi H.M."/>
            <person name="Berlin A.M."/>
            <person name="Chapman S.B."/>
            <person name="Gainer-Dewar J."/>
            <person name="Goldberg J."/>
            <person name="Griggs A."/>
            <person name="Gujja S."/>
            <person name="Hansen M."/>
            <person name="Howarth C."/>
            <person name="Imamovic A."/>
            <person name="Ireland A."/>
            <person name="Larimer J."/>
            <person name="McCowan C."/>
            <person name="Murphy C."/>
            <person name="Pearson M."/>
            <person name="Poon T.W."/>
            <person name="Priest M."/>
            <person name="Roberts A."/>
            <person name="Saif S."/>
            <person name="Shea T."/>
            <person name="Sisk P."/>
            <person name="Sykes S."/>
            <person name="Wortman J."/>
            <person name="Nusbaum C."/>
            <person name="Birren B."/>
        </authorList>
    </citation>
    <scope>NUCLEOTIDE SEQUENCE [LARGE SCALE GENOMIC DNA]</scope>
    <source>
        <strain evidence="1 2">CBS 617.96</strain>
    </source>
</reference>
<dbReference type="OrthoDB" id="309640at2759"/>
<dbReference type="InterPro" id="IPR006175">
    <property type="entry name" value="YjgF/YER057c/UK114"/>
</dbReference>
<name>W9XQB0_9EURO</name>
<dbReference type="STRING" id="1182541.W9XQB0"/>
<dbReference type="AlphaFoldDB" id="W9XQB0"/>
<dbReference type="Gene3D" id="3.30.1330.40">
    <property type="entry name" value="RutC-like"/>
    <property type="match status" value="1"/>
</dbReference>
<dbReference type="RefSeq" id="XP_007727822.1">
    <property type="nucleotide sequence ID" value="XM_007729632.1"/>
</dbReference>
<dbReference type="Proteomes" id="UP000019484">
    <property type="component" value="Unassembled WGS sequence"/>
</dbReference>
<dbReference type="SUPFAM" id="SSF55298">
    <property type="entry name" value="YjgF-like"/>
    <property type="match status" value="1"/>
</dbReference>
<evidence type="ECO:0000313" key="1">
    <source>
        <dbReference type="EMBL" id="EXJ79510.1"/>
    </source>
</evidence>
<protein>
    <submittedName>
        <fullName evidence="1">Uncharacterized protein</fullName>
    </submittedName>
</protein>
<sequence length="145" mass="15312">MAVPLQCSNYPGYEIFNKMHGISSGVVIPPGSAILFTAGMVGPVADGGLEFSEDIEDQFQKAFQNCEKAIRTAAPSLSAEDAWKSIVQITSYHVGGVAEVDKPLAKVAGSFLRGHQPGWTAVTVPALGYPGCKFEFSVVVALPPK</sequence>